<organism evidence="3 4">
    <name type="scientific">Dictyobacter arantiisoli</name>
    <dbReference type="NCBI Taxonomy" id="2014874"/>
    <lineage>
        <taxon>Bacteria</taxon>
        <taxon>Bacillati</taxon>
        <taxon>Chloroflexota</taxon>
        <taxon>Ktedonobacteria</taxon>
        <taxon>Ktedonobacterales</taxon>
        <taxon>Dictyobacteraceae</taxon>
        <taxon>Dictyobacter</taxon>
    </lineage>
</organism>
<sequence length="132" mass="14294">MLGIIAIIFLCLLFGLVIGLFLLRRMLLPPIKVKVPASGASSWTRTLEPDPTNTPKGPGDMNEAPIAENTFPAFTTANNGADTFSRGFIPSPQIFLPDNAGMTHPNITTAPDLPANNTNTHWYDISDEPFIT</sequence>
<keyword evidence="2" id="KW-1133">Transmembrane helix</keyword>
<dbReference type="AlphaFoldDB" id="A0A5A5THY7"/>
<comment type="caution">
    <text evidence="3">The sequence shown here is derived from an EMBL/GenBank/DDBJ whole genome shotgun (WGS) entry which is preliminary data.</text>
</comment>
<evidence type="ECO:0000313" key="4">
    <source>
        <dbReference type="Proteomes" id="UP000322530"/>
    </source>
</evidence>
<keyword evidence="2" id="KW-0472">Membrane</keyword>
<keyword evidence="4" id="KW-1185">Reference proteome</keyword>
<proteinExistence type="predicted"/>
<dbReference type="EMBL" id="BIXY01000087">
    <property type="protein sequence ID" value="GCF10922.1"/>
    <property type="molecule type" value="Genomic_DNA"/>
</dbReference>
<feature type="transmembrane region" description="Helical" evidence="2">
    <location>
        <begin position="6"/>
        <end position="23"/>
    </location>
</feature>
<keyword evidence="2" id="KW-0812">Transmembrane</keyword>
<evidence type="ECO:0000256" key="1">
    <source>
        <dbReference type="SAM" id="MobiDB-lite"/>
    </source>
</evidence>
<dbReference type="Proteomes" id="UP000322530">
    <property type="component" value="Unassembled WGS sequence"/>
</dbReference>
<evidence type="ECO:0000256" key="2">
    <source>
        <dbReference type="SAM" id="Phobius"/>
    </source>
</evidence>
<feature type="region of interest" description="Disordered" evidence="1">
    <location>
        <begin position="41"/>
        <end position="66"/>
    </location>
</feature>
<reference evidence="3 4" key="1">
    <citation type="submission" date="2019-01" db="EMBL/GenBank/DDBJ databases">
        <title>Draft genome sequence of Dictyobacter sp. Uno17.</title>
        <authorList>
            <person name="Wang C.M."/>
            <person name="Zheng Y."/>
            <person name="Sakai Y."/>
            <person name="Abe K."/>
            <person name="Yokota A."/>
            <person name="Yabe S."/>
        </authorList>
    </citation>
    <scope>NUCLEOTIDE SEQUENCE [LARGE SCALE GENOMIC DNA]</scope>
    <source>
        <strain evidence="3 4">Uno17</strain>
    </source>
</reference>
<protein>
    <submittedName>
        <fullName evidence="3">Uncharacterized protein</fullName>
    </submittedName>
</protein>
<accession>A0A5A5THY7</accession>
<evidence type="ECO:0000313" key="3">
    <source>
        <dbReference type="EMBL" id="GCF10922.1"/>
    </source>
</evidence>
<name>A0A5A5THY7_9CHLR</name>
<gene>
    <name evidence="3" type="ORF">KDI_44860</name>
</gene>
<feature type="compositionally biased region" description="Polar residues" evidence="1">
    <location>
        <begin position="41"/>
        <end position="55"/>
    </location>
</feature>